<dbReference type="Proteomes" id="UP001597451">
    <property type="component" value="Unassembled WGS sequence"/>
</dbReference>
<dbReference type="PANTHER" id="PTHR33823:SF4">
    <property type="entry name" value="GENERAL STRESS PROTEIN 16O"/>
    <property type="match status" value="1"/>
</dbReference>
<dbReference type="Pfam" id="PF01258">
    <property type="entry name" value="zf-dskA_traR"/>
    <property type="match status" value="1"/>
</dbReference>
<keyword evidence="7" id="KW-1185">Reference proteome</keyword>
<keyword evidence="3" id="KW-0862">Zinc</keyword>
<dbReference type="PANTHER" id="PTHR33823">
    <property type="entry name" value="RNA POLYMERASE-BINDING TRANSCRIPTION FACTOR DKSA-RELATED"/>
    <property type="match status" value="1"/>
</dbReference>
<evidence type="ECO:0000256" key="4">
    <source>
        <dbReference type="PROSITE-ProRule" id="PRU00510"/>
    </source>
</evidence>
<dbReference type="PROSITE" id="PS51128">
    <property type="entry name" value="ZF_DKSA_2"/>
    <property type="match status" value="1"/>
</dbReference>
<feature type="domain" description="Zinc finger DksA/TraR C4-type" evidence="5">
    <location>
        <begin position="87"/>
        <end position="115"/>
    </location>
</feature>
<dbReference type="SUPFAM" id="SSF57716">
    <property type="entry name" value="Glucocorticoid receptor-like (DNA-binding domain)"/>
    <property type="match status" value="1"/>
</dbReference>
<dbReference type="RefSeq" id="WP_379559844.1">
    <property type="nucleotide sequence ID" value="NZ_CP085256.1"/>
</dbReference>
<dbReference type="Gene3D" id="1.20.120.910">
    <property type="entry name" value="DksA, coiled-coil domain"/>
    <property type="match status" value="1"/>
</dbReference>
<evidence type="ECO:0000259" key="5">
    <source>
        <dbReference type="Pfam" id="PF01258"/>
    </source>
</evidence>
<evidence type="ECO:0000256" key="2">
    <source>
        <dbReference type="ARBA" id="ARBA00022771"/>
    </source>
</evidence>
<name>A0ABW5PV52_9BACI</name>
<evidence type="ECO:0000256" key="1">
    <source>
        <dbReference type="ARBA" id="ARBA00022723"/>
    </source>
</evidence>
<comment type="caution">
    <text evidence="6">The sequence shown here is derived from an EMBL/GenBank/DDBJ whole genome shotgun (WGS) entry which is preliminary data.</text>
</comment>
<accession>A0ABW5PV52</accession>
<gene>
    <name evidence="6" type="ORF">ACFSUN_00375</name>
</gene>
<sequence>MITKEQLSQCKADLLQRQNELIHHIQDHFGTTYELAKESVSELSNYDNHPGDMGTELFEREKDIALNEHAETELEEINKALHAIEEGTYGICSQCGADIPYERLAALPTADRCMEHATNAPIFEENRTVEEEVFSPNINPDEETNENQVGYDAEDSWQEVSRYGTSETTSDFYEDHDNYDEMYPNSDELVGSPENIEEFLAADIDGKFEGVSYNHNKYEKELDSIDDDETT</sequence>
<evidence type="ECO:0000256" key="3">
    <source>
        <dbReference type="ARBA" id="ARBA00022833"/>
    </source>
</evidence>
<dbReference type="SUPFAM" id="SSF109635">
    <property type="entry name" value="DnaK suppressor protein DksA, alpha-hairpin domain"/>
    <property type="match status" value="1"/>
</dbReference>
<dbReference type="InterPro" id="IPR014240">
    <property type="entry name" value="YteA"/>
</dbReference>
<reference evidence="7" key="1">
    <citation type="journal article" date="2019" name="Int. J. Syst. Evol. Microbiol.">
        <title>The Global Catalogue of Microorganisms (GCM) 10K type strain sequencing project: providing services to taxonomists for standard genome sequencing and annotation.</title>
        <authorList>
            <consortium name="The Broad Institute Genomics Platform"/>
            <consortium name="The Broad Institute Genome Sequencing Center for Infectious Disease"/>
            <person name="Wu L."/>
            <person name="Ma J."/>
        </authorList>
    </citation>
    <scope>NUCLEOTIDE SEQUENCE [LARGE SCALE GENOMIC DNA]</scope>
    <source>
        <strain evidence="7">TISTR 1858</strain>
    </source>
</reference>
<evidence type="ECO:0000313" key="7">
    <source>
        <dbReference type="Proteomes" id="UP001597451"/>
    </source>
</evidence>
<protein>
    <submittedName>
        <fullName evidence="6">TraR/DksA C4-type zinc finger protein</fullName>
    </submittedName>
</protein>
<proteinExistence type="predicted"/>
<dbReference type="EMBL" id="JBHUMX010000001">
    <property type="protein sequence ID" value="MFD2627239.1"/>
    <property type="molecule type" value="Genomic_DNA"/>
</dbReference>
<evidence type="ECO:0000313" key="6">
    <source>
        <dbReference type="EMBL" id="MFD2627239.1"/>
    </source>
</evidence>
<keyword evidence="2" id="KW-0863">Zinc-finger</keyword>
<dbReference type="InterPro" id="IPR037187">
    <property type="entry name" value="DnaK_N"/>
</dbReference>
<feature type="zinc finger region" description="dksA C4-type" evidence="4">
    <location>
        <begin position="92"/>
        <end position="116"/>
    </location>
</feature>
<dbReference type="InterPro" id="IPR000962">
    <property type="entry name" value="Znf_DskA_TraR"/>
</dbReference>
<keyword evidence="1" id="KW-0479">Metal-binding</keyword>
<dbReference type="NCBIfam" id="TIGR02890">
    <property type="entry name" value="bacill_yteA"/>
    <property type="match status" value="1"/>
</dbReference>
<organism evidence="6 7">
    <name type="scientific">Oceanobacillus kapialis</name>
    <dbReference type="NCBI Taxonomy" id="481353"/>
    <lineage>
        <taxon>Bacteria</taxon>
        <taxon>Bacillati</taxon>
        <taxon>Bacillota</taxon>
        <taxon>Bacilli</taxon>
        <taxon>Bacillales</taxon>
        <taxon>Bacillaceae</taxon>
        <taxon>Oceanobacillus</taxon>
    </lineage>
</organism>